<dbReference type="Gene3D" id="3.20.20.30">
    <property type="entry name" value="Luciferase-like domain"/>
    <property type="match status" value="1"/>
</dbReference>
<protein>
    <submittedName>
        <fullName evidence="3">FMN-dependent luciferase-like monooxygenase</fullName>
    </submittedName>
</protein>
<organism evidence="3 4">
    <name type="scientific">Candidatus Brachybacterium intestinipullorum</name>
    <dbReference type="NCBI Taxonomy" id="2838512"/>
    <lineage>
        <taxon>Bacteria</taxon>
        <taxon>Bacillati</taxon>
        <taxon>Actinomycetota</taxon>
        <taxon>Actinomycetes</taxon>
        <taxon>Micrococcales</taxon>
        <taxon>Dermabacteraceae</taxon>
        <taxon>Brachybacterium</taxon>
    </lineage>
</organism>
<gene>
    <name evidence="3" type="ORF">H9932_13545</name>
</gene>
<evidence type="ECO:0000313" key="3">
    <source>
        <dbReference type="EMBL" id="HJC70683.1"/>
    </source>
</evidence>
<dbReference type="EMBL" id="DWWC01000285">
    <property type="protein sequence ID" value="HJC70683.1"/>
    <property type="molecule type" value="Genomic_DNA"/>
</dbReference>
<dbReference type="Pfam" id="PF00296">
    <property type="entry name" value="Bac_luciferase"/>
    <property type="match status" value="1"/>
</dbReference>
<dbReference type="GO" id="GO:0016705">
    <property type="term" value="F:oxidoreductase activity, acting on paired donors, with incorporation or reduction of molecular oxygen"/>
    <property type="evidence" value="ECO:0007669"/>
    <property type="project" value="InterPro"/>
</dbReference>
<dbReference type="InterPro" id="IPR011251">
    <property type="entry name" value="Luciferase-like_dom"/>
</dbReference>
<dbReference type="InterPro" id="IPR024003">
    <property type="entry name" value="Luciferase-like_KPN01858"/>
</dbReference>
<dbReference type="NCBIfam" id="TIGR04027">
    <property type="entry name" value="LLM_KPN_01858"/>
    <property type="match status" value="1"/>
</dbReference>
<dbReference type="PANTHER" id="PTHR30137">
    <property type="entry name" value="LUCIFERASE-LIKE MONOOXYGENASE"/>
    <property type="match status" value="1"/>
</dbReference>
<name>A0A9D2Q0I6_9MICO</name>
<dbReference type="PANTHER" id="PTHR30137:SF15">
    <property type="entry name" value="BLL6902 PROTEIN"/>
    <property type="match status" value="1"/>
</dbReference>
<evidence type="ECO:0000259" key="2">
    <source>
        <dbReference type="Pfam" id="PF00296"/>
    </source>
</evidence>
<reference evidence="3" key="2">
    <citation type="submission" date="2021-04" db="EMBL/GenBank/DDBJ databases">
        <authorList>
            <person name="Gilroy R."/>
        </authorList>
    </citation>
    <scope>NUCLEOTIDE SEQUENCE</scope>
    <source>
        <strain evidence="3">CHK130-7132</strain>
    </source>
</reference>
<dbReference type="GO" id="GO:0005829">
    <property type="term" value="C:cytosol"/>
    <property type="evidence" value="ECO:0007669"/>
    <property type="project" value="TreeGrafter"/>
</dbReference>
<accession>A0A9D2Q0I6</accession>
<dbReference type="Proteomes" id="UP000823854">
    <property type="component" value="Unassembled WGS sequence"/>
</dbReference>
<evidence type="ECO:0000256" key="1">
    <source>
        <dbReference type="SAM" id="MobiDB-lite"/>
    </source>
</evidence>
<keyword evidence="3" id="KW-0560">Oxidoreductase</keyword>
<comment type="caution">
    <text evidence="3">The sequence shown here is derived from an EMBL/GenBank/DDBJ whole genome shotgun (WGS) entry which is preliminary data.</text>
</comment>
<dbReference type="InterPro" id="IPR050766">
    <property type="entry name" value="Bact_Lucif_Oxidored"/>
</dbReference>
<sequence length="372" mass="39200">MTRPRLGLFTRLLENAPAADRYRFALEQISHAEQLGFASAWVAQHHFGETEGGLPSPFVLLAAAAQRTQRIALATGVVTLPLDDPLRAAEDASVLDTLSEGRVQLGIAAGGTPSSFPAFGRDPAERRELFAEHLEVLRDALAGRGVRGTDSRIYPPAGDLGQRIWQATFSVGGGTRAGADGDGLLLSRTQPRPEGEHARPLHELQLPIIDAYLEALPEGTAPRILASRTALVVDPEHRTLALERAEPGLRSLAALQPGFDAERASLQELIEVTDTHVGTVEEVAASLQADAALPRVTDVSFQVHSIDAGHELTLRSLELLAQEVAPRVGLDTGAEAASALRSAHRSPDTGTTPPTAPRCGSGGTGSAGRSAA</sequence>
<proteinExistence type="predicted"/>
<dbReference type="GO" id="GO:0004497">
    <property type="term" value="F:monooxygenase activity"/>
    <property type="evidence" value="ECO:0007669"/>
    <property type="project" value="UniProtKB-KW"/>
</dbReference>
<evidence type="ECO:0000313" key="4">
    <source>
        <dbReference type="Proteomes" id="UP000823854"/>
    </source>
</evidence>
<dbReference type="InterPro" id="IPR036661">
    <property type="entry name" value="Luciferase-like_sf"/>
</dbReference>
<feature type="region of interest" description="Disordered" evidence="1">
    <location>
        <begin position="336"/>
        <end position="372"/>
    </location>
</feature>
<dbReference type="AlphaFoldDB" id="A0A9D2Q0I6"/>
<keyword evidence="3" id="KW-0503">Monooxygenase</keyword>
<reference evidence="3" key="1">
    <citation type="journal article" date="2021" name="PeerJ">
        <title>Extensive microbial diversity within the chicken gut microbiome revealed by metagenomics and culture.</title>
        <authorList>
            <person name="Gilroy R."/>
            <person name="Ravi A."/>
            <person name="Getino M."/>
            <person name="Pursley I."/>
            <person name="Horton D.L."/>
            <person name="Alikhan N.F."/>
            <person name="Baker D."/>
            <person name="Gharbi K."/>
            <person name="Hall N."/>
            <person name="Watson M."/>
            <person name="Adriaenssens E.M."/>
            <person name="Foster-Nyarko E."/>
            <person name="Jarju S."/>
            <person name="Secka A."/>
            <person name="Antonio M."/>
            <person name="Oren A."/>
            <person name="Chaudhuri R.R."/>
            <person name="La Ragione R."/>
            <person name="Hildebrand F."/>
            <person name="Pallen M.J."/>
        </authorList>
    </citation>
    <scope>NUCLEOTIDE SEQUENCE</scope>
    <source>
        <strain evidence="3">CHK130-7132</strain>
    </source>
</reference>
<feature type="domain" description="Luciferase-like" evidence="2">
    <location>
        <begin position="18"/>
        <end position="199"/>
    </location>
</feature>
<dbReference type="SUPFAM" id="SSF51679">
    <property type="entry name" value="Bacterial luciferase-like"/>
    <property type="match status" value="1"/>
</dbReference>